<comment type="caution">
    <text evidence="1">The sequence shown here is derived from an EMBL/GenBank/DDBJ whole genome shotgun (WGS) entry which is preliminary data.</text>
</comment>
<protein>
    <submittedName>
        <fullName evidence="1">Uncharacterized protein</fullName>
    </submittedName>
</protein>
<reference evidence="1" key="1">
    <citation type="journal article" date="2014" name="Front. Microbiol.">
        <title>High frequency of phylogenetically diverse reductive dehalogenase-homologous genes in deep subseafloor sedimentary metagenomes.</title>
        <authorList>
            <person name="Kawai M."/>
            <person name="Futagami T."/>
            <person name="Toyoda A."/>
            <person name="Takaki Y."/>
            <person name="Nishi S."/>
            <person name="Hori S."/>
            <person name="Arai W."/>
            <person name="Tsubouchi T."/>
            <person name="Morono Y."/>
            <person name="Uchiyama I."/>
            <person name="Ito T."/>
            <person name="Fujiyama A."/>
            <person name="Inagaki F."/>
            <person name="Takami H."/>
        </authorList>
    </citation>
    <scope>NUCLEOTIDE SEQUENCE</scope>
    <source>
        <strain evidence="1">Expedition CK06-06</strain>
    </source>
</reference>
<evidence type="ECO:0000313" key="1">
    <source>
        <dbReference type="EMBL" id="GAG18562.1"/>
    </source>
</evidence>
<sequence>VNAVKAPDPGAMLLEIVLLVPLDYVSKEGRKVFIILKQLVTYHISGVFIDVLNLEFDIILYSKMDYESVFTNIWFFEIKSLKI</sequence>
<dbReference type="EMBL" id="BARS01035442">
    <property type="protein sequence ID" value="GAG18562.1"/>
    <property type="molecule type" value="Genomic_DNA"/>
</dbReference>
<proteinExistence type="predicted"/>
<gene>
    <name evidence="1" type="ORF">S01H1_54602</name>
</gene>
<organism evidence="1">
    <name type="scientific">marine sediment metagenome</name>
    <dbReference type="NCBI Taxonomy" id="412755"/>
    <lineage>
        <taxon>unclassified sequences</taxon>
        <taxon>metagenomes</taxon>
        <taxon>ecological metagenomes</taxon>
    </lineage>
</organism>
<feature type="non-terminal residue" evidence="1">
    <location>
        <position position="1"/>
    </location>
</feature>
<accession>X0W5J4</accession>
<dbReference type="AlphaFoldDB" id="X0W5J4"/>
<name>X0W5J4_9ZZZZ</name>